<evidence type="ECO:0000259" key="4">
    <source>
        <dbReference type="PROSITE" id="PS50011"/>
    </source>
</evidence>
<dbReference type="PROSITE" id="PS00107">
    <property type="entry name" value="PROTEIN_KINASE_ATP"/>
    <property type="match status" value="1"/>
</dbReference>
<dbReference type="Gene3D" id="3.30.200.20">
    <property type="entry name" value="Phosphorylase Kinase, domain 1"/>
    <property type="match status" value="1"/>
</dbReference>
<feature type="binding site" evidence="3">
    <location>
        <position position="53"/>
    </location>
    <ligand>
        <name>ATP</name>
        <dbReference type="ChEBI" id="CHEBI:30616"/>
    </ligand>
</feature>
<dbReference type="InterPro" id="IPR011009">
    <property type="entry name" value="Kinase-like_dom_sf"/>
</dbReference>
<reference evidence="6" key="2">
    <citation type="submission" date="2025-08" db="UniProtKB">
        <authorList>
            <consortium name="RefSeq"/>
        </authorList>
    </citation>
    <scope>IDENTIFICATION</scope>
    <source>
        <tissue evidence="6">Leaf</tissue>
    </source>
</reference>
<keyword evidence="6" id="KW-0131">Cell cycle</keyword>
<keyword evidence="6" id="KW-0132">Cell division</keyword>
<dbReference type="PROSITE" id="PS50011">
    <property type="entry name" value="PROTEIN_KINASE_DOM"/>
    <property type="match status" value="1"/>
</dbReference>
<evidence type="ECO:0000256" key="3">
    <source>
        <dbReference type="PROSITE-ProRule" id="PRU10141"/>
    </source>
</evidence>
<dbReference type="SUPFAM" id="SSF56112">
    <property type="entry name" value="Protein kinase-like (PK-like)"/>
    <property type="match status" value="1"/>
</dbReference>
<keyword evidence="2 3" id="KW-0067">ATP-binding</keyword>
<evidence type="ECO:0000313" key="5">
    <source>
        <dbReference type="Proteomes" id="UP000694864"/>
    </source>
</evidence>
<evidence type="ECO:0000256" key="2">
    <source>
        <dbReference type="ARBA" id="ARBA00022840"/>
    </source>
</evidence>
<proteinExistence type="predicted"/>
<dbReference type="PANTHER" id="PTHR24056">
    <property type="entry name" value="CELL DIVISION PROTEIN KINASE"/>
    <property type="match status" value="1"/>
</dbReference>
<dbReference type="Pfam" id="PF00069">
    <property type="entry name" value="Pkinase"/>
    <property type="match status" value="1"/>
</dbReference>
<dbReference type="GeneID" id="104774318"/>
<evidence type="ECO:0000313" key="6">
    <source>
        <dbReference type="RefSeq" id="XP_010497253.1"/>
    </source>
</evidence>
<gene>
    <name evidence="6" type="primary">LOC104774318</name>
</gene>
<dbReference type="SMART" id="SM00220">
    <property type="entry name" value="S_TKc"/>
    <property type="match status" value="1"/>
</dbReference>
<dbReference type="InterPro" id="IPR017441">
    <property type="entry name" value="Protein_kinase_ATP_BS"/>
</dbReference>
<evidence type="ECO:0000256" key="1">
    <source>
        <dbReference type="ARBA" id="ARBA00022741"/>
    </source>
</evidence>
<keyword evidence="5" id="KW-1185">Reference proteome</keyword>
<dbReference type="Proteomes" id="UP000694864">
    <property type="component" value="Unplaced"/>
</dbReference>
<protein>
    <submittedName>
        <fullName evidence="6">Cell division control protein 2 homolog</fullName>
    </submittedName>
</protein>
<keyword evidence="1 3" id="KW-0547">Nucleotide-binding</keyword>
<name>A0ABM0Y8N4_CAMSA</name>
<feature type="domain" description="Protein kinase" evidence="4">
    <location>
        <begin position="24"/>
        <end position="135"/>
    </location>
</feature>
<dbReference type="InterPro" id="IPR050108">
    <property type="entry name" value="CDK"/>
</dbReference>
<dbReference type="RefSeq" id="XP_010497253.1">
    <property type="nucleotide sequence ID" value="XM_010498951.2"/>
</dbReference>
<dbReference type="GO" id="GO:0051301">
    <property type="term" value="P:cell division"/>
    <property type="evidence" value="ECO:0007669"/>
    <property type="project" value="UniProtKB-KW"/>
</dbReference>
<dbReference type="InterPro" id="IPR000719">
    <property type="entry name" value="Prot_kinase_dom"/>
</dbReference>
<accession>A0ABM0Y8N4</accession>
<reference evidence="5" key="1">
    <citation type="journal article" date="2014" name="Nat. Commun.">
        <title>The emerging biofuel crop Camelina sativa retains a highly undifferentiated hexaploid genome structure.</title>
        <authorList>
            <person name="Kagale S."/>
            <person name="Koh C."/>
            <person name="Nixon J."/>
            <person name="Bollina V."/>
            <person name="Clarke W.E."/>
            <person name="Tuteja R."/>
            <person name="Spillane C."/>
            <person name="Robinson S.J."/>
            <person name="Links M.G."/>
            <person name="Clarke C."/>
            <person name="Higgins E.E."/>
            <person name="Huebert T."/>
            <person name="Sharpe A.G."/>
            <person name="Parkin I.A."/>
        </authorList>
    </citation>
    <scope>NUCLEOTIDE SEQUENCE [LARGE SCALE GENOMIC DNA]</scope>
    <source>
        <strain evidence="5">cv. DH55</strain>
    </source>
</reference>
<organism evidence="5 6">
    <name type="scientific">Camelina sativa</name>
    <name type="common">False flax</name>
    <name type="synonym">Myagrum sativum</name>
    <dbReference type="NCBI Taxonomy" id="90675"/>
    <lineage>
        <taxon>Eukaryota</taxon>
        <taxon>Viridiplantae</taxon>
        <taxon>Streptophyta</taxon>
        <taxon>Embryophyta</taxon>
        <taxon>Tracheophyta</taxon>
        <taxon>Spermatophyta</taxon>
        <taxon>Magnoliopsida</taxon>
        <taxon>eudicotyledons</taxon>
        <taxon>Gunneridae</taxon>
        <taxon>Pentapetalae</taxon>
        <taxon>rosids</taxon>
        <taxon>malvids</taxon>
        <taxon>Brassicales</taxon>
        <taxon>Brassicaceae</taxon>
        <taxon>Camelineae</taxon>
        <taxon>Camelina</taxon>
    </lineage>
</organism>
<sequence length="135" mass="15459">MVIAASREEETMELVGGDSTLERYEIVELIGEGSFSKVYKALDKITGEYVALKKLKLDRYREAEISVPENAKREINILKEMNHPNIINLKEVVVNSKTSDEHKRGVYLVFEFMEYTLDQLADQGILTPCLIKVYT</sequence>